<dbReference type="Proteomes" id="UP000095705">
    <property type="component" value="Unassembled WGS sequence"/>
</dbReference>
<dbReference type="STRING" id="36818.BGK67_32720"/>
<proteinExistence type="predicted"/>
<dbReference type="OrthoDB" id="4222367at2"/>
<comment type="caution">
    <text evidence="1">The sequence shown here is derived from an EMBL/GenBank/DDBJ whole genome shotgun (WGS) entry which is preliminary data.</text>
</comment>
<reference evidence="1 2" key="1">
    <citation type="submission" date="2016-08" db="EMBL/GenBank/DDBJ databases">
        <title>The complete genome of Streptomyces subrutilus 10-1-1.</title>
        <authorList>
            <person name="Chen X."/>
        </authorList>
    </citation>
    <scope>NUCLEOTIDE SEQUENCE [LARGE SCALE GENOMIC DNA]</scope>
    <source>
        <strain evidence="1 2">10-1-1</strain>
    </source>
</reference>
<dbReference type="EMBL" id="MEHK01000002">
    <property type="protein sequence ID" value="OEJ22328.1"/>
    <property type="molecule type" value="Genomic_DNA"/>
</dbReference>
<evidence type="ECO:0000313" key="1">
    <source>
        <dbReference type="EMBL" id="OEJ22328.1"/>
    </source>
</evidence>
<dbReference type="AlphaFoldDB" id="A0A1E5P0A0"/>
<name>A0A1E5P0A0_9ACTN</name>
<gene>
    <name evidence="1" type="ORF">BGK67_32720</name>
</gene>
<dbReference type="RefSeq" id="WP_069924379.1">
    <property type="nucleotide sequence ID" value="NZ_MEHK01000002.1"/>
</dbReference>
<protein>
    <submittedName>
        <fullName evidence="1">Uncharacterized protein</fullName>
    </submittedName>
</protein>
<sequence>MSDELPRPPWQMDWTGEARQEFERMPPDGRQLILAARAELVTALDPYYRGIDADASLPHWITVRPLASTSPGGAHIADLAGGRGWVVFTFIRRHAEPQITVTDTFWA</sequence>
<keyword evidence="2" id="KW-1185">Reference proteome</keyword>
<accession>A0A1E5P0A0</accession>
<evidence type="ECO:0000313" key="2">
    <source>
        <dbReference type="Proteomes" id="UP000095705"/>
    </source>
</evidence>
<organism evidence="1 2">
    <name type="scientific">Streptomyces subrutilus</name>
    <dbReference type="NCBI Taxonomy" id="36818"/>
    <lineage>
        <taxon>Bacteria</taxon>
        <taxon>Bacillati</taxon>
        <taxon>Actinomycetota</taxon>
        <taxon>Actinomycetes</taxon>
        <taxon>Kitasatosporales</taxon>
        <taxon>Streptomycetaceae</taxon>
        <taxon>Streptomyces</taxon>
    </lineage>
</organism>